<dbReference type="Pfam" id="PF05970">
    <property type="entry name" value="PIF1"/>
    <property type="match status" value="1"/>
</dbReference>
<evidence type="ECO:0000256" key="1">
    <source>
        <dbReference type="RuleBase" id="RU363044"/>
    </source>
</evidence>
<protein>
    <recommendedName>
        <fullName evidence="1">ATP-dependent DNA helicase</fullName>
        <ecNumber evidence="1">5.6.2.3</ecNumber>
    </recommendedName>
</protein>
<name>A0A9W6TPV0_9STRA</name>
<keyword evidence="1" id="KW-0234">DNA repair</keyword>
<comment type="similarity">
    <text evidence="1">Belongs to the helicase family.</text>
</comment>
<dbReference type="GO" id="GO:0005524">
    <property type="term" value="F:ATP binding"/>
    <property type="evidence" value="ECO:0007669"/>
    <property type="project" value="UniProtKB-KW"/>
</dbReference>
<dbReference type="Gene3D" id="3.40.50.300">
    <property type="entry name" value="P-loop containing nucleotide triphosphate hydrolases"/>
    <property type="match status" value="1"/>
</dbReference>
<proteinExistence type="inferred from homology"/>
<sequence length="384" mass="42758">MITFHTLKSRNDLLQISGQAVAGFDLPQLNDYPTLVLHSLLENNLIRRELKGYDHSVLQDVGDHTDELNECQRAIYDLVLGAVHNPQRGENLFFIDGPGGTGKSTLLKHILASVRLSAKIAIAVASSGIAALLLMGGRTAHSTFKIPLKLDEKSVCSIHKQSKLKKLFQEAILIIWDEAPMTHLYAFEAVDRSLRDVLNNDEDPFGGKTVVLSGDFRQLLPVVVRGTPAETIDACLKSSHLWSHFRQVHITENMRVRAAHSAETAAELAVFSEFLLQVGEGRHEVNRQLGRDYMKLPRSMLIDDPPEEEVDEEEVIALGVIPSGLKRLIDVMYPDVNNQASATDEYFANRTILTTTNVMVHRINDAVASRLDGDAHEYRSIDKL</sequence>
<keyword evidence="1" id="KW-0067">ATP-binding</keyword>
<keyword evidence="1" id="KW-0547">Nucleotide-binding</keyword>
<keyword evidence="4" id="KW-1185">Reference proteome</keyword>
<dbReference type="GO" id="GO:0016787">
    <property type="term" value="F:hydrolase activity"/>
    <property type="evidence" value="ECO:0007669"/>
    <property type="project" value="UniProtKB-KW"/>
</dbReference>
<dbReference type="EC" id="5.6.2.3" evidence="1"/>
<dbReference type="OrthoDB" id="105827at2759"/>
<comment type="cofactor">
    <cofactor evidence="1">
        <name>Mg(2+)</name>
        <dbReference type="ChEBI" id="CHEBI:18420"/>
    </cofactor>
</comment>
<keyword evidence="1" id="KW-0378">Hydrolase</keyword>
<dbReference type="Proteomes" id="UP001165121">
    <property type="component" value="Unassembled WGS sequence"/>
</dbReference>
<dbReference type="InterPro" id="IPR027417">
    <property type="entry name" value="P-loop_NTPase"/>
</dbReference>
<dbReference type="GO" id="GO:0006281">
    <property type="term" value="P:DNA repair"/>
    <property type="evidence" value="ECO:0007669"/>
    <property type="project" value="UniProtKB-KW"/>
</dbReference>
<dbReference type="EMBL" id="BSXT01000071">
    <property type="protein sequence ID" value="GMF16691.1"/>
    <property type="molecule type" value="Genomic_DNA"/>
</dbReference>
<dbReference type="GO" id="GO:0000723">
    <property type="term" value="P:telomere maintenance"/>
    <property type="evidence" value="ECO:0007669"/>
    <property type="project" value="InterPro"/>
</dbReference>
<keyword evidence="1" id="KW-0233">DNA recombination</keyword>
<dbReference type="PANTHER" id="PTHR10492:SF57">
    <property type="entry name" value="ATP-DEPENDENT DNA HELICASE"/>
    <property type="match status" value="1"/>
</dbReference>
<evidence type="ECO:0000313" key="4">
    <source>
        <dbReference type="Proteomes" id="UP001165121"/>
    </source>
</evidence>
<reference evidence="3" key="1">
    <citation type="submission" date="2023-04" db="EMBL/GenBank/DDBJ databases">
        <title>Phytophthora fragariaefolia NBRC 109709.</title>
        <authorList>
            <person name="Ichikawa N."/>
            <person name="Sato H."/>
            <person name="Tonouchi N."/>
        </authorList>
    </citation>
    <scope>NUCLEOTIDE SEQUENCE</scope>
    <source>
        <strain evidence="3">NBRC 109709</strain>
    </source>
</reference>
<evidence type="ECO:0000313" key="3">
    <source>
        <dbReference type="EMBL" id="GMF16691.1"/>
    </source>
</evidence>
<organism evidence="3 4">
    <name type="scientific">Phytophthora fragariaefolia</name>
    <dbReference type="NCBI Taxonomy" id="1490495"/>
    <lineage>
        <taxon>Eukaryota</taxon>
        <taxon>Sar</taxon>
        <taxon>Stramenopiles</taxon>
        <taxon>Oomycota</taxon>
        <taxon>Peronosporomycetes</taxon>
        <taxon>Peronosporales</taxon>
        <taxon>Peronosporaceae</taxon>
        <taxon>Phytophthora</taxon>
    </lineage>
</organism>
<keyword evidence="1" id="KW-0347">Helicase</keyword>
<dbReference type="GO" id="GO:0006310">
    <property type="term" value="P:DNA recombination"/>
    <property type="evidence" value="ECO:0007669"/>
    <property type="project" value="UniProtKB-KW"/>
</dbReference>
<dbReference type="AlphaFoldDB" id="A0A9W6TPV0"/>
<gene>
    <name evidence="3" type="ORF">Pfra01_000090900</name>
</gene>
<keyword evidence="1" id="KW-0227">DNA damage</keyword>
<comment type="caution">
    <text evidence="3">The sequence shown here is derived from an EMBL/GenBank/DDBJ whole genome shotgun (WGS) entry which is preliminary data.</text>
</comment>
<dbReference type="PANTHER" id="PTHR10492">
    <property type="match status" value="1"/>
</dbReference>
<dbReference type="GO" id="GO:0043139">
    <property type="term" value="F:5'-3' DNA helicase activity"/>
    <property type="evidence" value="ECO:0007669"/>
    <property type="project" value="UniProtKB-EC"/>
</dbReference>
<comment type="catalytic activity">
    <reaction evidence="1">
        <text>ATP + H2O = ADP + phosphate + H(+)</text>
        <dbReference type="Rhea" id="RHEA:13065"/>
        <dbReference type="ChEBI" id="CHEBI:15377"/>
        <dbReference type="ChEBI" id="CHEBI:15378"/>
        <dbReference type="ChEBI" id="CHEBI:30616"/>
        <dbReference type="ChEBI" id="CHEBI:43474"/>
        <dbReference type="ChEBI" id="CHEBI:456216"/>
        <dbReference type="EC" id="5.6.2.3"/>
    </reaction>
</comment>
<accession>A0A9W6TPV0</accession>
<evidence type="ECO:0000259" key="2">
    <source>
        <dbReference type="Pfam" id="PF05970"/>
    </source>
</evidence>
<dbReference type="SUPFAM" id="SSF52540">
    <property type="entry name" value="P-loop containing nucleoside triphosphate hydrolases"/>
    <property type="match status" value="2"/>
</dbReference>
<dbReference type="InterPro" id="IPR010285">
    <property type="entry name" value="DNA_helicase_pif1-like_DEAD"/>
</dbReference>
<feature type="domain" description="DNA helicase Pif1-like DEAD-box helicase" evidence="2">
    <location>
        <begin position="68"/>
        <end position="284"/>
    </location>
</feature>